<reference evidence="2 3" key="1">
    <citation type="submission" date="2015-01" db="EMBL/GenBank/DDBJ databases">
        <title>The Genome Sequence of Exophiala oligosperma CBS72588.</title>
        <authorList>
            <consortium name="The Broad Institute Genomics Platform"/>
            <person name="Cuomo C."/>
            <person name="de Hoog S."/>
            <person name="Gorbushina A."/>
            <person name="Stielow B."/>
            <person name="Teixiera M."/>
            <person name="Abouelleil A."/>
            <person name="Chapman S.B."/>
            <person name="Priest M."/>
            <person name="Young S.K."/>
            <person name="Wortman J."/>
            <person name="Nusbaum C."/>
            <person name="Birren B."/>
        </authorList>
    </citation>
    <scope>NUCLEOTIDE SEQUENCE [LARGE SCALE GENOMIC DNA]</scope>
    <source>
        <strain evidence="2 3">CBS 72588</strain>
    </source>
</reference>
<evidence type="ECO:0000256" key="1">
    <source>
        <dbReference type="SAM" id="MobiDB-lite"/>
    </source>
</evidence>
<name>A0A0D2CBS0_9EURO</name>
<dbReference type="Proteomes" id="UP000053342">
    <property type="component" value="Unassembled WGS sequence"/>
</dbReference>
<organism evidence="2 3">
    <name type="scientific">Exophiala oligosperma</name>
    <dbReference type="NCBI Taxonomy" id="215243"/>
    <lineage>
        <taxon>Eukaryota</taxon>
        <taxon>Fungi</taxon>
        <taxon>Dikarya</taxon>
        <taxon>Ascomycota</taxon>
        <taxon>Pezizomycotina</taxon>
        <taxon>Eurotiomycetes</taxon>
        <taxon>Chaetothyriomycetidae</taxon>
        <taxon>Chaetothyriales</taxon>
        <taxon>Herpotrichiellaceae</taxon>
        <taxon>Exophiala</taxon>
    </lineage>
</organism>
<accession>A0A0D2CBS0</accession>
<proteinExistence type="predicted"/>
<dbReference type="VEuPathDB" id="FungiDB:PV06_00077"/>
<dbReference type="RefSeq" id="XP_016267593.1">
    <property type="nucleotide sequence ID" value="XM_016400540.1"/>
</dbReference>
<gene>
    <name evidence="2" type="ORF">PV06_00077</name>
</gene>
<sequence>MVSFSSSDTLQSSDKRDDLPLPLPTLSSTPVQHPDCCLGLSTALLDTILHIFHAYSQPANPRESTKDRVRCLSIGSGTGLFEATLITSSARNRHSFDLDLLGLEVASSTTANKYLPHELRCTVPSTSSLYDEASEFDVWIFVYPRDPNLAKKYLDLAACERSKNPRLVLFLGPKADFLPGHETQDEPQQQTFPDVLGSVSDHLDVCRNLMDQEDDAGPQDLDLSSRCSGACTCKSNNNKSRPFHATILSSPTIGITSYETLCVLYRCSRVK</sequence>
<dbReference type="EMBL" id="KN847332">
    <property type="protein sequence ID" value="KIW47377.1"/>
    <property type="molecule type" value="Genomic_DNA"/>
</dbReference>
<dbReference type="HOGENOM" id="CLU_1008434_0_0_1"/>
<dbReference type="AlphaFoldDB" id="A0A0D2CBS0"/>
<protein>
    <submittedName>
        <fullName evidence="2">Uncharacterized protein</fullName>
    </submittedName>
</protein>
<keyword evidence="3" id="KW-1185">Reference proteome</keyword>
<feature type="compositionally biased region" description="Low complexity" evidence="1">
    <location>
        <begin position="1"/>
        <end position="12"/>
    </location>
</feature>
<evidence type="ECO:0000313" key="3">
    <source>
        <dbReference type="Proteomes" id="UP000053342"/>
    </source>
</evidence>
<feature type="region of interest" description="Disordered" evidence="1">
    <location>
        <begin position="1"/>
        <end position="26"/>
    </location>
</feature>
<evidence type="ECO:0000313" key="2">
    <source>
        <dbReference type="EMBL" id="KIW47377.1"/>
    </source>
</evidence>
<dbReference type="GeneID" id="27352151"/>
<dbReference type="OrthoDB" id="2151982at2759"/>